<dbReference type="Proteomes" id="UP000220102">
    <property type="component" value="Unassembled WGS sequence"/>
</dbReference>
<reference evidence="4 5" key="1">
    <citation type="submission" date="2017-10" db="EMBL/GenBank/DDBJ databases">
        <title>Draft genome of Longibacter Salinarum.</title>
        <authorList>
            <person name="Goh K.M."/>
            <person name="Shamsir M.S."/>
            <person name="Lim S.W."/>
        </authorList>
    </citation>
    <scope>NUCLEOTIDE SEQUENCE [LARGE SCALE GENOMIC DNA]</scope>
    <source>
        <strain evidence="4 5">KCTC 52045</strain>
    </source>
</reference>
<dbReference type="CDD" id="cd00885">
    <property type="entry name" value="cinA"/>
    <property type="match status" value="1"/>
</dbReference>
<sequence length="421" mass="45587">MKAHLLTIGDELLIGQTTNTNATWLGEALSRIGVHVERSVTVGDDADAITRELDRSYEEAQLVITTGGLGPTHDDVTKSIVSEYFDAPLETDDELLERVRQYYERRGREMPPEVADLATVPRGFEKLENKVGTAVGLWYAESGDDGERLLAVLPGVPDEMRSIYDNGVEPRLSERADLQDLVHKTLLTTGVPESSLQQKIGDLSDWLDGELKLAYLPSTSGVRLRLTAMGRDRDVAERRIEALEEELRDRIGKYIFGTGKDTLEGVVGDLLREHEWTVATAESATGGLIGHRLTSIAGSSDYFVGGVISYANEVKINTLGVSASTLKAHGAVSQPVAEEMAAGAATKLGATIGISTSGIAGPGGGTEEKPVGTLCVGFARREDGKVVDLDSVRLQLTNDRVLNKELFATSALEMIRRKILW</sequence>
<feature type="domain" description="MoaB/Mog" evidence="3">
    <location>
        <begin position="4"/>
        <end position="175"/>
    </location>
</feature>
<comment type="similarity">
    <text evidence="1">Belongs to the CinA family.</text>
</comment>
<dbReference type="PANTHER" id="PTHR13939:SF0">
    <property type="entry name" value="NMN AMIDOHYDROLASE-LIKE PROTEIN YFAY"/>
    <property type="match status" value="1"/>
</dbReference>
<dbReference type="InterPro" id="IPR008135">
    <property type="entry name" value="Competence-induced_CinA"/>
</dbReference>
<dbReference type="InterPro" id="IPR008136">
    <property type="entry name" value="CinA_C"/>
</dbReference>
<dbReference type="NCBIfam" id="NF001813">
    <property type="entry name" value="PRK00549.1"/>
    <property type="match status" value="1"/>
</dbReference>
<dbReference type="InterPro" id="IPR036425">
    <property type="entry name" value="MoaB/Mog-like_dom_sf"/>
</dbReference>
<gene>
    <name evidence="4" type="ORF">CRI94_01130</name>
</gene>
<keyword evidence="2" id="KW-0175">Coiled coil</keyword>
<evidence type="ECO:0000256" key="1">
    <source>
        <dbReference type="HAMAP-Rule" id="MF_00226"/>
    </source>
</evidence>
<dbReference type="NCBIfam" id="TIGR00199">
    <property type="entry name" value="PncC_domain"/>
    <property type="match status" value="1"/>
</dbReference>
<dbReference type="Gene3D" id="3.90.950.20">
    <property type="entry name" value="CinA-like"/>
    <property type="match status" value="1"/>
</dbReference>
<dbReference type="SUPFAM" id="SSF142433">
    <property type="entry name" value="CinA-like"/>
    <property type="match status" value="1"/>
</dbReference>
<evidence type="ECO:0000313" key="5">
    <source>
        <dbReference type="Proteomes" id="UP000220102"/>
    </source>
</evidence>
<evidence type="ECO:0000256" key="2">
    <source>
        <dbReference type="SAM" id="Coils"/>
    </source>
</evidence>
<feature type="coiled-coil region" evidence="2">
    <location>
        <begin position="226"/>
        <end position="253"/>
    </location>
</feature>
<dbReference type="Pfam" id="PF18146">
    <property type="entry name" value="CinA_KH"/>
    <property type="match status" value="1"/>
</dbReference>
<dbReference type="InterPro" id="IPR050101">
    <property type="entry name" value="CinA"/>
</dbReference>
<dbReference type="OrthoDB" id="9801454at2"/>
<dbReference type="NCBIfam" id="TIGR00200">
    <property type="entry name" value="cinA_nterm"/>
    <property type="match status" value="1"/>
</dbReference>
<dbReference type="PANTHER" id="PTHR13939">
    <property type="entry name" value="NICOTINAMIDE-NUCLEOTIDE AMIDOHYDROLASE PNCC"/>
    <property type="match status" value="1"/>
</dbReference>
<proteinExistence type="inferred from homology"/>
<dbReference type="EMBL" id="PDEQ01000001">
    <property type="protein sequence ID" value="PEN14925.1"/>
    <property type="molecule type" value="Genomic_DNA"/>
</dbReference>
<protein>
    <recommendedName>
        <fullName evidence="1">CinA-like protein</fullName>
    </recommendedName>
</protein>
<dbReference type="HAMAP" id="MF_00226_B">
    <property type="entry name" value="CinA_B"/>
    <property type="match status" value="1"/>
</dbReference>
<evidence type="ECO:0000259" key="3">
    <source>
        <dbReference type="SMART" id="SM00852"/>
    </source>
</evidence>
<dbReference type="Gene3D" id="3.30.70.2860">
    <property type="match status" value="1"/>
</dbReference>
<dbReference type="InterPro" id="IPR041424">
    <property type="entry name" value="CinA_KH"/>
</dbReference>
<dbReference type="Pfam" id="PF00994">
    <property type="entry name" value="MoCF_biosynth"/>
    <property type="match status" value="1"/>
</dbReference>
<name>A0A2A8D1W2_9BACT</name>
<dbReference type="InterPro" id="IPR036653">
    <property type="entry name" value="CinA-like_C"/>
</dbReference>
<dbReference type="SMART" id="SM00852">
    <property type="entry name" value="MoCF_biosynth"/>
    <property type="match status" value="1"/>
</dbReference>
<dbReference type="PIRSF" id="PIRSF006728">
    <property type="entry name" value="CinA"/>
    <property type="match status" value="1"/>
</dbReference>
<keyword evidence="5" id="KW-1185">Reference proteome</keyword>
<organism evidence="4 5">
    <name type="scientific">Longibacter salinarum</name>
    <dbReference type="NCBI Taxonomy" id="1850348"/>
    <lineage>
        <taxon>Bacteria</taxon>
        <taxon>Pseudomonadati</taxon>
        <taxon>Rhodothermota</taxon>
        <taxon>Rhodothermia</taxon>
        <taxon>Rhodothermales</taxon>
        <taxon>Salisaetaceae</taxon>
        <taxon>Longibacter</taxon>
    </lineage>
</organism>
<dbReference type="RefSeq" id="WP_098073823.1">
    <property type="nucleotide sequence ID" value="NZ_PDEQ01000001.1"/>
</dbReference>
<dbReference type="Pfam" id="PF02464">
    <property type="entry name" value="CinA"/>
    <property type="match status" value="1"/>
</dbReference>
<comment type="caution">
    <text evidence="4">The sequence shown here is derived from an EMBL/GenBank/DDBJ whole genome shotgun (WGS) entry which is preliminary data.</text>
</comment>
<evidence type="ECO:0000313" key="4">
    <source>
        <dbReference type="EMBL" id="PEN14925.1"/>
    </source>
</evidence>
<dbReference type="Gene3D" id="3.40.980.10">
    <property type="entry name" value="MoaB/Mog-like domain"/>
    <property type="match status" value="1"/>
</dbReference>
<dbReference type="InterPro" id="IPR001453">
    <property type="entry name" value="MoaB/Mog_dom"/>
</dbReference>
<dbReference type="NCBIfam" id="TIGR00177">
    <property type="entry name" value="molyb_syn"/>
    <property type="match status" value="1"/>
</dbReference>
<dbReference type="SUPFAM" id="SSF53218">
    <property type="entry name" value="Molybdenum cofactor biosynthesis proteins"/>
    <property type="match status" value="1"/>
</dbReference>
<accession>A0A2A8D1W2</accession>
<dbReference type="AlphaFoldDB" id="A0A2A8D1W2"/>